<protein>
    <submittedName>
        <fullName evidence="2">Uncharacterized protein</fullName>
    </submittedName>
</protein>
<keyword evidence="1" id="KW-0732">Signal</keyword>
<feature type="signal peptide" evidence="1">
    <location>
        <begin position="1"/>
        <end position="21"/>
    </location>
</feature>
<organism evidence="2 3">
    <name type="scientific">Glutamicibacter mishrai</name>
    <dbReference type="NCBI Taxonomy" id="1775880"/>
    <lineage>
        <taxon>Bacteria</taxon>
        <taxon>Bacillati</taxon>
        <taxon>Actinomycetota</taxon>
        <taxon>Actinomycetes</taxon>
        <taxon>Micrococcales</taxon>
        <taxon>Micrococcaceae</taxon>
        <taxon>Glutamicibacter</taxon>
    </lineage>
</organism>
<keyword evidence="3" id="KW-1185">Reference proteome</keyword>
<dbReference type="AlphaFoldDB" id="A0A6H0SKW4"/>
<feature type="chain" id="PRO_5026109551" evidence="1">
    <location>
        <begin position="22"/>
        <end position="118"/>
    </location>
</feature>
<proteinExistence type="predicted"/>
<dbReference type="RefSeq" id="WP_172512519.1">
    <property type="nucleotide sequence ID" value="NZ_CP032549.1"/>
</dbReference>
<dbReference type="EMBL" id="CP032549">
    <property type="protein sequence ID" value="QIV88038.1"/>
    <property type="molecule type" value="Genomic_DNA"/>
</dbReference>
<reference evidence="2 3" key="1">
    <citation type="submission" date="2018-09" db="EMBL/GenBank/DDBJ databases">
        <title>Glutamicibacter mishrai S5-52T (LMG 29155T = KCTC 39846T).</title>
        <authorList>
            <person name="Das S.K."/>
        </authorList>
    </citation>
    <scope>NUCLEOTIDE SEQUENCE [LARGE SCALE GENOMIC DNA]</scope>
    <source>
        <strain evidence="2 3">S5-52</strain>
    </source>
</reference>
<accession>A0A6H0SKW4</accession>
<evidence type="ECO:0000256" key="1">
    <source>
        <dbReference type="SAM" id="SignalP"/>
    </source>
</evidence>
<evidence type="ECO:0000313" key="3">
    <source>
        <dbReference type="Proteomes" id="UP000502331"/>
    </source>
</evidence>
<gene>
    <name evidence="2" type="ORF">D3791_13540</name>
</gene>
<evidence type="ECO:0000313" key="2">
    <source>
        <dbReference type="EMBL" id="QIV88038.1"/>
    </source>
</evidence>
<dbReference type="Proteomes" id="UP000502331">
    <property type="component" value="Chromosome"/>
</dbReference>
<sequence>MKIRALLMLAPALLTSSLALAAPAAASQSLPAPTEEWESATLLEVGTGKVLGHWVPAQWEMVIEMEVKTGRVLQRIACDEWQDANAPQGCDGQEVGMAPYRPAQLAGLLGLVKGVASA</sequence>
<name>A0A6H0SKW4_9MICC</name>